<evidence type="ECO:0000256" key="5">
    <source>
        <dbReference type="SAM" id="Phobius"/>
    </source>
</evidence>
<dbReference type="PANTHER" id="PTHR23501">
    <property type="entry name" value="MAJOR FACILITATOR SUPERFAMILY"/>
    <property type="match status" value="1"/>
</dbReference>
<feature type="transmembrane region" description="Helical" evidence="5">
    <location>
        <begin position="273"/>
        <end position="293"/>
    </location>
</feature>
<dbReference type="EMBL" id="ML977012">
    <property type="protein sequence ID" value="KAF1952250.1"/>
    <property type="molecule type" value="Genomic_DNA"/>
</dbReference>
<dbReference type="Gene3D" id="1.20.1720.10">
    <property type="entry name" value="Multidrug resistance protein D"/>
    <property type="match status" value="1"/>
</dbReference>
<evidence type="ECO:0000256" key="2">
    <source>
        <dbReference type="ARBA" id="ARBA00022692"/>
    </source>
</evidence>
<dbReference type="OrthoDB" id="440553at2759"/>
<keyword evidence="8" id="KW-1185">Reference proteome</keyword>
<dbReference type="InterPro" id="IPR020846">
    <property type="entry name" value="MFS_dom"/>
</dbReference>
<feature type="transmembrane region" description="Helical" evidence="5">
    <location>
        <begin position="121"/>
        <end position="140"/>
    </location>
</feature>
<sequence length="501" mass="54407">SSILVSIFLINVEVTIVSTSLVAIATSLHGFDKTSWIVTGYLISYMGFMLIWAKVSDIIGRKYAFISTMTIFTVFSGACGGAKTMEQLIIFRCFQGVGGSGGFAITMLMTWELVPKEKIPLYSIFISVTYTVTSLMGPLLGGAINERTTWRWIFYFNAPIGAVTIVLLAIAIPASFPYRKEDVPPRTIAGVLRDARKLDFFGALLLLAGSLLLSTVLLDTSIRTSWSSSTTITLLVLVLLSWACFFPWEWLVSAYLPQLEPMFPWVWMSNRPWLAMLLSNILWGAPFNVMVVFIPQRLQIVSGFSALSAGLRILPYVLSATIGGGLSMAASKQKVSVVNVLLYNAVLQITGVALLSTLPNTTEWPRRAYGYMVPAGLGMGGGFAMLSLTTGVIMQGPHLGSAAGTIGQFRFLGGVIGLAIATNVFSSHLSSHLGGLIPRKASHSVQETINILGSLSPEVRTQVLRVVADGYNLQMKAMNAFTAAQLPAIALIWNRKWSHVQ</sequence>
<organism evidence="7 8">
    <name type="scientific">Byssothecium circinans</name>
    <dbReference type="NCBI Taxonomy" id="147558"/>
    <lineage>
        <taxon>Eukaryota</taxon>
        <taxon>Fungi</taxon>
        <taxon>Dikarya</taxon>
        <taxon>Ascomycota</taxon>
        <taxon>Pezizomycotina</taxon>
        <taxon>Dothideomycetes</taxon>
        <taxon>Pleosporomycetidae</taxon>
        <taxon>Pleosporales</taxon>
        <taxon>Massarineae</taxon>
        <taxon>Massarinaceae</taxon>
        <taxon>Byssothecium</taxon>
    </lineage>
</organism>
<proteinExistence type="predicted"/>
<dbReference type="SUPFAM" id="SSF103473">
    <property type="entry name" value="MFS general substrate transporter"/>
    <property type="match status" value="1"/>
</dbReference>
<evidence type="ECO:0000313" key="8">
    <source>
        <dbReference type="Proteomes" id="UP000800035"/>
    </source>
</evidence>
<dbReference type="InterPro" id="IPR036259">
    <property type="entry name" value="MFS_trans_sf"/>
</dbReference>
<feature type="non-terminal residue" evidence="7">
    <location>
        <position position="1"/>
    </location>
</feature>
<feature type="transmembrane region" description="Helical" evidence="5">
    <location>
        <begin position="230"/>
        <end position="252"/>
    </location>
</feature>
<feature type="transmembrane region" description="Helical" evidence="5">
    <location>
        <begin position="337"/>
        <end position="356"/>
    </location>
</feature>
<dbReference type="PROSITE" id="PS50850">
    <property type="entry name" value="MFS"/>
    <property type="match status" value="1"/>
</dbReference>
<reference evidence="7" key="1">
    <citation type="journal article" date="2020" name="Stud. Mycol.">
        <title>101 Dothideomycetes genomes: a test case for predicting lifestyles and emergence of pathogens.</title>
        <authorList>
            <person name="Haridas S."/>
            <person name="Albert R."/>
            <person name="Binder M."/>
            <person name="Bloem J."/>
            <person name="Labutti K."/>
            <person name="Salamov A."/>
            <person name="Andreopoulos B."/>
            <person name="Baker S."/>
            <person name="Barry K."/>
            <person name="Bills G."/>
            <person name="Bluhm B."/>
            <person name="Cannon C."/>
            <person name="Castanera R."/>
            <person name="Culley D."/>
            <person name="Daum C."/>
            <person name="Ezra D."/>
            <person name="Gonzalez J."/>
            <person name="Henrissat B."/>
            <person name="Kuo A."/>
            <person name="Liang C."/>
            <person name="Lipzen A."/>
            <person name="Lutzoni F."/>
            <person name="Magnuson J."/>
            <person name="Mondo S."/>
            <person name="Nolan M."/>
            <person name="Ohm R."/>
            <person name="Pangilinan J."/>
            <person name="Park H.-J."/>
            <person name="Ramirez L."/>
            <person name="Alfaro M."/>
            <person name="Sun H."/>
            <person name="Tritt A."/>
            <person name="Yoshinaga Y."/>
            <person name="Zwiers L.-H."/>
            <person name="Turgeon B."/>
            <person name="Goodwin S."/>
            <person name="Spatafora J."/>
            <person name="Crous P."/>
            <person name="Grigoriev I."/>
        </authorList>
    </citation>
    <scope>NUCLEOTIDE SEQUENCE</scope>
    <source>
        <strain evidence="7">CBS 675.92</strain>
    </source>
</reference>
<evidence type="ECO:0000259" key="6">
    <source>
        <dbReference type="PROSITE" id="PS50850"/>
    </source>
</evidence>
<comment type="subcellular location">
    <subcellularLocation>
        <location evidence="1">Membrane</location>
        <topology evidence="1">Multi-pass membrane protein</topology>
    </subcellularLocation>
</comment>
<feature type="transmembrane region" description="Helical" evidence="5">
    <location>
        <begin position="64"/>
        <end position="83"/>
    </location>
</feature>
<feature type="transmembrane region" description="Helical" evidence="5">
    <location>
        <begin position="7"/>
        <end position="28"/>
    </location>
</feature>
<feature type="domain" description="Major facilitator superfamily (MFS) profile" evidence="6">
    <location>
        <begin position="1"/>
        <end position="431"/>
    </location>
</feature>
<dbReference type="GO" id="GO:0005886">
    <property type="term" value="C:plasma membrane"/>
    <property type="evidence" value="ECO:0007669"/>
    <property type="project" value="TreeGrafter"/>
</dbReference>
<dbReference type="GO" id="GO:0022857">
    <property type="term" value="F:transmembrane transporter activity"/>
    <property type="evidence" value="ECO:0007669"/>
    <property type="project" value="InterPro"/>
</dbReference>
<dbReference type="PANTHER" id="PTHR23501:SF43">
    <property type="entry name" value="MULTIDRUG TRANSPORTER, PUTATIVE (AFU_ORTHOLOGUE AFUA_6G03040)-RELATED"/>
    <property type="match status" value="1"/>
</dbReference>
<feature type="transmembrane region" description="Helical" evidence="5">
    <location>
        <begin position="198"/>
        <end position="218"/>
    </location>
</feature>
<feature type="transmembrane region" description="Helical" evidence="5">
    <location>
        <begin position="152"/>
        <end position="178"/>
    </location>
</feature>
<feature type="transmembrane region" description="Helical" evidence="5">
    <location>
        <begin position="34"/>
        <end position="52"/>
    </location>
</feature>
<name>A0A6A5TJC1_9PLEO</name>
<keyword evidence="4 5" id="KW-0472">Membrane</keyword>
<keyword evidence="2 5" id="KW-0812">Transmembrane</keyword>
<dbReference type="Pfam" id="PF07690">
    <property type="entry name" value="MFS_1"/>
    <property type="match status" value="1"/>
</dbReference>
<evidence type="ECO:0000256" key="4">
    <source>
        <dbReference type="ARBA" id="ARBA00023136"/>
    </source>
</evidence>
<evidence type="ECO:0000313" key="7">
    <source>
        <dbReference type="EMBL" id="KAF1952250.1"/>
    </source>
</evidence>
<dbReference type="AlphaFoldDB" id="A0A6A5TJC1"/>
<feature type="transmembrane region" description="Helical" evidence="5">
    <location>
        <begin position="368"/>
        <end position="388"/>
    </location>
</feature>
<keyword evidence="3 5" id="KW-1133">Transmembrane helix</keyword>
<evidence type="ECO:0000256" key="3">
    <source>
        <dbReference type="ARBA" id="ARBA00022989"/>
    </source>
</evidence>
<gene>
    <name evidence="7" type="ORF">CC80DRAFT_572839</name>
</gene>
<feature type="transmembrane region" description="Helical" evidence="5">
    <location>
        <begin position="89"/>
        <end position="109"/>
    </location>
</feature>
<dbReference type="Proteomes" id="UP000800035">
    <property type="component" value="Unassembled WGS sequence"/>
</dbReference>
<evidence type="ECO:0000256" key="1">
    <source>
        <dbReference type="ARBA" id="ARBA00004141"/>
    </source>
</evidence>
<feature type="transmembrane region" description="Helical" evidence="5">
    <location>
        <begin position="409"/>
        <end position="429"/>
    </location>
</feature>
<dbReference type="InterPro" id="IPR011701">
    <property type="entry name" value="MFS"/>
</dbReference>
<accession>A0A6A5TJC1</accession>
<protein>
    <submittedName>
        <fullName evidence="7">MFS general substrate transporter</fullName>
    </submittedName>
</protein>